<dbReference type="AlphaFoldDB" id="M2WBM7"/>
<organism evidence="4 5">
    <name type="scientific">Kocuria palustris PEL</name>
    <dbReference type="NCBI Taxonomy" id="1236550"/>
    <lineage>
        <taxon>Bacteria</taxon>
        <taxon>Bacillati</taxon>
        <taxon>Actinomycetota</taxon>
        <taxon>Actinomycetes</taxon>
        <taxon>Micrococcales</taxon>
        <taxon>Micrococcaceae</taxon>
        <taxon>Kocuria</taxon>
    </lineage>
</organism>
<evidence type="ECO:0000256" key="3">
    <source>
        <dbReference type="SAM" id="Phobius"/>
    </source>
</evidence>
<keyword evidence="5" id="KW-1185">Reference proteome</keyword>
<keyword evidence="1" id="KW-0175">Coiled coil</keyword>
<feature type="coiled-coil region" evidence="1">
    <location>
        <begin position="65"/>
        <end position="92"/>
    </location>
</feature>
<comment type="caution">
    <text evidence="4">The sequence shown here is derived from an EMBL/GenBank/DDBJ whole genome shotgun (WGS) entry which is preliminary data.</text>
</comment>
<keyword evidence="3" id="KW-0472">Membrane</keyword>
<feature type="transmembrane region" description="Helical" evidence="3">
    <location>
        <begin position="44"/>
        <end position="66"/>
    </location>
</feature>
<evidence type="ECO:0000256" key="1">
    <source>
        <dbReference type="SAM" id="Coils"/>
    </source>
</evidence>
<feature type="compositionally biased region" description="Low complexity" evidence="2">
    <location>
        <begin position="181"/>
        <end position="193"/>
    </location>
</feature>
<dbReference type="GO" id="GO:0051301">
    <property type="term" value="P:cell division"/>
    <property type="evidence" value="ECO:0007669"/>
    <property type="project" value="UniProtKB-KW"/>
</dbReference>
<keyword evidence="4" id="KW-0131">Cell cycle</keyword>
<feature type="compositionally biased region" description="Basic and acidic residues" evidence="2">
    <location>
        <begin position="1"/>
        <end position="28"/>
    </location>
</feature>
<evidence type="ECO:0000313" key="4">
    <source>
        <dbReference type="EMBL" id="EME35872.1"/>
    </source>
</evidence>
<dbReference type="STRING" id="71999.KPaMU14_02630"/>
<evidence type="ECO:0000256" key="2">
    <source>
        <dbReference type="SAM" id="MobiDB-lite"/>
    </source>
</evidence>
<dbReference type="InterPro" id="IPR007060">
    <property type="entry name" value="FtsL/DivIC"/>
</dbReference>
<feature type="region of interest" description="Disordered" evidence="2">
    <location>
        <begin position="158"/>
        <end position="193"/>
    </location>
</feature>
<name>M2WBM7_9MICC</name>
<keyword evidence="3" id="KW-0812">Transmembrane</keyword>
<keyword evidence="3" id="KW-1133">Transmembrane helix</keyword>
<feature type="region of interest" description="Disordered" evidence="2">
    <location>
        <begin position="1"/>
        <end position="33"/>
    </location>
</feature>
<proteinExistence type="predicted"/>
<accession>M2WBM7</accession>
<dbReference type="Proteomes" id="UP000009877">
    <property type="component" value="Unassembled WGS sequence"/>
</dbReference>
<dbReference type="RefSeq" id="WP_006215498.1">
    <property type="nucleotide sequence ID" value="NZ_ANHZ02000020.1"/>
</dbReference>
<reference evidence="4 5" key="1">
    <citation type="journal article" date="2014" name="Genome Announc.">
        <title>Draft Genome Sequence of Kocuria palustris PEL.</title>
        <authorList>
            <person name="Sharma G."/>
            <person name="Khatri I."/>
            <person name="Subramanian S."/>
        </authorList>
    </citation>
    <scope>NUCLEOTIDE SEQUENCE [LARGE SCALE GENOMIC DNA]</scope>
    <source>
        <strain evidence="4 5">PEL</strain>
    </source>
</reference>
<evidence type="ECO:0000313" key="5">
    <source>
        <dbReference type="Proteomes" id="UP000009877"/>
    </source>
</evidence>
<dbReference type="EMBL" id="ANHZ02000020">
    <property type="protein sequence ID" value="EME35872.1"/>
    <property type="molecule type" value="Genomic_DNA"/>
</dbReference>
<keyword evidence="4" id="KW-0132">Cell division</keyword>
<dbReference type="Pfam" id="PF04977">
    <property type="entry name" value="DivIC"/>
    <property type="match status" value="1"/>
</dbReference>
<sequence length="193" mass="21214">MSDHRTEDRAPRSERGSEPDPAERDEAPARSLRRFTTSSGSRRLLWVVAIVLFIVFLAAPTTKIYLDQQAEIAELEASIEEKSADRDALQDELELWENPDYVEQQAGERLMMVEPGQRSYLVVGADEVGTGAADTSAVEESAGRPAWADALWGSLKDSAWPQRAEDSADSFPELDEAQEDPSASSSPTAETTE</sequence>
<gene>
    <name evidence="4" type="ORF">C884_01272</name>
</gene>
<protein>
    <submittedName>
        <fullName evidence="4">Cell division protein DivIC (FtsB), stabilizes FtsL against RasP cleavage</fullName>
    </submittedName>
</protein>